<feature type="region of interest" description="Disordered" evidence="2">
    <location>
        <begin position="116"/>
        <end position="139"/>
    </location>
</feature>
<reference evidence="3" key="1">
    <citation type="submission" date="2024-02" db="EMBL/GenBank/DDBJ databases">
        <authorList>
            <consortium name="Clinical and Environmental Microbiology Branch: Whole genome sequencing antimicrobial resistance pathogens in the healthcare setting"/>
        </authorList>
    </citation>
    <scope>NUCLEOTIDE SEQUENCE</scope>
    <source>
        <strain evidence="3">2023QG-00028</strain>
    </source>
</reference>
<sequence>MKKQPVSPNRTLSCCLSPADVWHTLLAYLLEKHYGLTLSDTPFSGKGAIQAYIDAGISLTEALNSIVEKYDLVRTDQGNASFIPQSPHITSIDILRARKTTGLLRQGSYQAVSHITQGRHSRPDRAAPEPTIQTPQLPPDSFTRLEAEAVVATYNNVAIEDDQHTHFRLVIRDTVGQLIWRTWNFETGAGRSLNRYLQHYGVKKR</sequence>
<dbReference type="InterPro" id="IPR009253">
    <property type="entry name" value="DUF905"/>
</dbReference>
<dbReference type="SUPFAM" id="SSF54786">
    <property type="entry name" value="YcfA/nrd intein domain"/>
    <property type="match status" value="1"/>
</dbReference>
<comment type="similarity">
    <text evidence="1">Belongs to the UPF0401 family.</text>
</comment>
<name>A0AAN4JLT4_ECOLX</name>
<evidence type="ECO:0000313" key="3">
    <source>
        <dbReference type="EMBL" id="EMM9724180.1"/>
    </source>
</evidence>
<dbReference type="InterPro" id="IPR038612">
    <property type="entry name" value="YkfF-like_sf"/>
</dbReference>
<evidence type="ECO:0000256" key="2">
    <source>
        <dbReference type="SAM" id="MobiDB-lite"/>
    </source>
</evidence>
<dbReference type="Pfam" id="PF06755">
    <property type="entry name" value="CbtA_toxin"/>
    <property type="match status" value="1"/>
</dbReference>
<gene>
    <name evidence="3" type="ORF">PWL68_004380</name>
</gene>
<proteinExistence type="inferred from homology"/>
<dbReference type="AlphaFoldDB" id="A0AAN4JLT4"/>
<dbReference type="Gene3D" id="3.30.160.130">
    <property type="entry name" value="ykff protein like domains"/>
    <property type="match status" value="1"/>
</dbReference>
<dbReference type="EMBL" id="ABKSHZ030000017">
    <property type="protein sequence ID" value="EMM9724180.1"/>
    <property type="molecule type" value="Genomic_DNA"/>
</dbReference>
<evidence type="ECO:0000256" key="1">
    <source>
        <dbReference type="ARBA" id="ARBA00007059"/>
    </source>
</evidence>
<dbReference type="Pfam" id="PF06006">
    <property type="entry name" value="DUF905"/>
    <property type="match status" value="1"/>
</dbReference>
<comment type="caution">
    <text evidence="3">The sequence shown here is derived from an EMBL/GenBank/DDBJ whole genome shotgun (WGS) entry which is preliminary data.</text>
</comment>
<organism evidence="3">
    <name type="scientific">Escherichia coli</name>
    <dbReference type="NCBI Taxonomy" id="562"/>
    <lineage>
        <taxon>Bacteria</taxon>
        <taxon>Pseudomonadati</taxon>
        <taxon>Pseudomonadota</taxon>
        <taxon>Gammaproteobacteria</taxon>
        <taxon>Enterobacterales</taxon>
        <taxon>Enterobacteriaceae</taxon>
        <taxon>Escherichia</taxon>
    </lineage>
</organism>
<dbReference type="InterPro" id="IPR009610">
    <property type="entry name" value="CbtA_toxin"/>
</dbReference>
<protein>
    <submittedName>
        <fullName evidence="3">DUF905 family protein</fullName>
    </submittedName>
</protein>
<accession>A0AAN4JLT4</accession>